<organism evidence="1 2">
    <name type="scientific">Desmophyllum pertusum</name>
    <dbReference type="NCBI Taxonomy" id="174260"/>
    <lineage>
        <taxon>Eukaryota</taxon>
        <taxon>Metazoa</taxon>
        <taxon>Cnidaria</taxon>
        <taxon>Anthozoa</taxon>
        <taxon>Hexacorallia</taxon>
        <taxon>Scleractinia</taxon>
        <taxon>Caryophylliina</taxon>
        <taxon>Caryophylliidae</taxon>
        <taxon>Desmophyllum</taxon>
    </lineage>
</organism>
<dbReference type="SMART" id="SM00367">
    <property type="entry name" value="LRR_CC"/>
    <property type="match status" value="2"/>
</dbReference>
<evidence type="ECO:0000313" key="2">
    <source>
        <dbReference type="Proteomes" id="UP001163046"/>
    </source>
</evidence>
<dbReference type="InterPro" id="IPR032675">
    <property type="entry name" value="LRR_dom_sf"/>
</dbReference>
<dbReference type="EMBL" id="MU825397">
    <property type="protein sequence ID" value="KAJ7393828.1"/>
    <property type="molecule type" value="Genomic_DNA"/>
</dbReference>
<dbReference type="InterPro" id="IPR006553">
    <property type="entry name" value="Leu-rich_rpt_Cys-con_subtyp"/>
</dbReference>
<sequence length="574" mass="62647">MAITKCQQLQALDFSECIHLLHPTVFCCIKEKATNLVSLSLENSEVVSDDIVQVALMCCPGLKHLNLSLCKNITDAAFALENTVSRTASASHTLQPGHNLTSVDISGCQSLSTMAVKYLVDICGANLTNVNLAWTGMNCTALLYLAGLNVANVARLMHEADHASVDSALPSMVAKEELPNHDNWCDGIHDFTNQGFSDSNLTGVVPLMPAGNTYGFNDSQLNEMEVLTLKDVLDHVLVTCEPAKSQSSEGIPCLQELDESRDEVLKSDNFLLTCSLLSVEATHNPISQQENSSHEHLLQTEQKETCVHGHGDCTCVMKKAADRTLCWNAPTGDEPLKESRTKINTQDESITSGLDETASDKREHDIEHNHTKTTVQKCNGGFEVEEIHEDEFDTESHPVSKTGDQFISCTQEKSCLKSECNNLSMPCTEVNGKKPEFPTIVCEEVKDDESTCNCRSIHGAAVKCEKSDHPFVSSAAVKCEKSDHPIVPSAGVECEKSDHSIVPSAGVECKKSDHPIVPSAGVECEKCVCPIMPCVELQVMDEEVECEDPRIHCRVDEGGETCFPNHTFCKRNGP</sequence>
<accession>A0A9X0A5J7</accession>
<evidence type="ECO:0000313" key="1">
    <source>
        <dbReference type="EMBL" id="KAJ7393828.1"/>
    </source>
</evidence>
<dbReference type="AlphaFoldDB" id="A0A9X0A5J7"/>
<dbReference type="SUPFAM" id="SSF52047">
    <property type="entry name" value="RNI-like"/>
    <property type="match status" value="1"/>
</dbReference>
<dbReference type="Proteomes" id="UP001163046">
    <property type="component" value="Unassembled WGS sequence"/>
</dbReference>
<reference evidence="1" key="1">
    <citation type="submission" date="2023-01" db="EMBL/GenBank/DDBJ databases">
        <title>Genome assembly of the deep-sea coral Lophelia pertusa.</title>
        <authorList>
            <person name="Herrera S."/>
            <person name="Cordes E."/>
        </authorList>
    </citation>
    <scope>NUCLEOTIDE SEQUENCE</scope>
    <source>
        <strain evidence="1">USNM1676648</strain>
        <tissue evidence="1">Polyp</tissue>
    </source>
</reference>
<dbReference type="Gene3D" id="3.80.10.10">
    <property type="entry name" value="Ribonuclease Inhibitor"/>
    <property type="match status" value="1"/>
</dbReference>
<proteinExistence type="predicted"/>
<protein>
    <submittedName>
        <fullName evidence="1">Uncharacterized protein</fullName>
    </submittedName>
</protein>
<comment type="caution">
    <text evidence="1">The sequence shown here is derived from an EMBL/GenBank/DDBJ whole genome shotgun (WGS) entry which is preliminary data.</text>
</comment>
<name>A0A9X0A5J7_9CNID</name>
<dbReference type="OrthoDB" id="10257471at2759"/>
<gene>
    <name evidence="1" type="ORF">OS493_003494</name>
</gene>
<keyword evidence="2" id="KW-1185">Reference proteome</keyword>